<evidence type="ECO:0000313" key="2">
    <source>
        <dbReference type="EMBL" id="KAE9351493.1"/>
    </source>
</evidence>
<dbReference type="Proteomes" id="UP000434957">
    <property type="component" value="Unassembled WGS sequence"/>
</dbReference>
<evidence type="ECO:0000313" key="3">
    <source>
        <dbReference type="Proteomes" id="UP000434957"/>
    </source>
</evidence>
<dbReference type="EMBL" id="QXFT01000190">
    <property type="protein sequence ID" value="KAE9351493.1"/>
    <property type="molecule type" value="Genomic_DNA"/>
</dbReference>
<protein>
    <submittedName>
        <fullName evidence="2">Uncharacterized protein</fullName>
    </submittedName>
</protein>
<evidence type="ECO:0000256" key="1">
    <source>
        <dbReference type="SAM" id="MobiDB-lite"/>
    </source>
</evidence>
<organism evidence="2 3">
    <name type="scientific">Phytophthora rubi</name>
    <dbReference type="NCBI Taxonomy" id="129364"/>
    <lineage>
        <taxon>Eukaryota</taxon>
        <taxon>Sar</taxon>
        <taxon>Stramenopiles</taxon>
        <taxon>Oomycota</taxon>
        <taxon>Peronosporomycetes</taxon>
        <taxon>Peronosporales</taxon>
        <taxon>Peronosporaceae</taxon>
        <taxon>Phytophthora</taxon>
    </lineage>
</organism>
<gene>
    <name evidence="2" type="ORF">PR003_g4845</name>
</gene>
<feature type="region of interest" description="Disordered" evidence="1">
    <location>
        <begin position="67"/>
        <end position="108"/>
    </location>
</feature>
<feature type="region of interest" description="Disordered" evidence="1">
    <location>
        <begin position="15"/>
        <end position="36"/>
    </location>
</feature>
<reference evidence="2 3" key="1">
    <citation type="submission" date="2018-08" db="EMBL/GenBank/DDBJ databases">
        <title>Genomic investigation of the strawberry pathogen Phytophthora fragariae indicates pathogenicity is determined by transcriptional variation in three key races.</title>
        <authorList>
            <person name="Adams T.M."/>
            <person name="Armitage A.D."/>
            <person name="Sobczyk M.K."/>
            <person name="Bates H.J."/>
            <person name="Dunwell J.M."/>
            <person name="Nellist C.F."/>
            <person name="Harrison R.J."/>
        </authorList>
    </citation>
    <scope>NUCLEOTIDE SEQUENCE [LARGE SCALE GENOMIC DNA]</scope>
    <source>
        <strain evidence="2 3">SCRP333</strain>
    </source>
</reference>
<sequence length="108" mass="11890">MLIARLLAAVAHPPPEANQLVRTDPRPGAPARQRATHEATAVLTHRRQTRPQNATRRRAPRLRRCALAPLHEREQSMCTRTPPKPPAHKQSNAHLPVVHGGKSSPAPV</sequence>
<comment type="caution">
    <text evidence="2">The sequence shown here is derived from an EMBL/GenBank/DDBJ whole genome shotgun (WGS) entry which is preliminary data.</text>
</comment>
<keyword evidence="3" id="KW-1185">Reference proteome</keyword>
<name>A0A6A4FL31_9STRA</name>
<dbReference type="AlphaFoldDB" id="A0A6A4FL31"/>
<accession>A0A6A4FL31</accession>
<proteinExistence type="predicted"/>